<evidence type="ECO:0000256" key="3">
    <source>
        <dbReference type="ARBA" id="ARBA00023163"/>
    </source>
</evidence>
<keyword evidence="2" id="KW-0238">DNA-binding</keyword>
<dbReference type="Pfam" id="PF13545">
    <property type="entry name" value="HTH_Crp_2"/>
    <property type="match status" value="1"/>
</dbReference>
<gene>
    <name evidence="5" type="ORF">NIES1031_01820</name>
</gene>
<evidence type="ECO:0000256" key="1">
    <source>
        <dbReference type="ARBA" id="ARBA00023015"/>
    </source>
</evidence>
<reference evidence="5 6" key="1">
    <citation type="submission" date="2016-11" db="EMBL/GenBank/DDBJ databases">
        <title>Draft Genome Sequences of Nine Cyanobacterial Strains from Diverse Habitats.</title>
        <authorList>
            <person name="Zhu T."/>
            <person name="Hou S."/>
            <person name="Lu X."/>
            <person name="Hess W.R."/>
        </authorList>
    </citation>
    <scope>NUCLEOTIDE SEQUENCE [LARGE SCALE GENOMIC DNA]</scope>
    <source>
        <strain evidence="5 6">5.2 s.c.1</strain>
    </source>
</reference>
<dbReference type="GO" id="GO:0003700">
    <property type="term" value="F:DNA-binding transcription factor activity"/>
    <property type="evidence" value="ECO:0007669"/>
    <property type="project" value="InterPro"/>
</dbReference>
<dbReference type="GO" id="GO:0003677">
    <property type="term" value="F:DNA binding"/>
    <property type="evidence" value="ECO:0007669"/>
    <property type="project" value="UniProtKB-KW"/>
</dbReference>
<dbReference type="SMART" id="SM00419">
    <property type="entry name" value="HTH_CRP"/>
    <property type="match status" value="1"/>
</dbReference>
<keyword evidence="6" id="KW-1185">Reference proteome</keyword>
<dbReference type="AlphaFoldDB" id="A0A1U7HYE7"/>
<dbReference type="PRINTS" id="PR00034">
    <property type="entry name" value="HTHCRP"/>
</dbReference>
<dbReference type="InterPro" id="IPR012318">
    <property type="entry name" value="HTH_CRP"/>
</dbReference>
<comment type="caution">
    <text evidence="5">The sequence shown here is derived from an EMBL/GenBank/DDBJ whole genome shotgun (WGS) entry which is preliminary data.</text>
</comment>
<dbReference type="CDD" id="cd00092">
    <property type="entry name" value="HTH_CRP"/>
    <property type="match status" value="1"/>
</dbReference>
<evidence type="ECO:0000256" key="2">
    <source>
        <dbReference type="ARBA" id="ARBA00023125"/>
    </source>
</evidence>
<evidence type="ECO:0000313" key="5">
    <source>
        <dbReference type="EMBL" id="OKH28678.1"/>
    </source>
</evidence>
<evidence type="ECO:0000259" key="4">
    <source>
        <dbReference type="PROSITE" id="PS51063"/>
    </source>
</evidence>
<accession>A0A1U7HYE7</accession>
<dbReference type="PROSITE" id="PS51063">
    <property type="entry name" value="HTH_CRP_2"/>
    <property type="match status" value="1"/>
</dbReference>
<dbReference type="InterPro" id="IPR018490">
    <property type="entry name" value="cNMP-bd_dom_sf"/>
</dbReference>
<proteinExistence type="predicted"/>
<dbReference type="RefSeq" id="WP_073547836.1">
    <property type="nucleotide sequence ID" value="NZ_CAWMVK010000012.1"/>
</dbReference>
<dbReference type="SUPFAM" id="SSF51206">
    <property type="entry name" value="cAMP-binding domain-like"/>
    <property type="match status" value="1"/>
</dbReference>
<dbReference type="Proteomes" id="UP000185984">
    <property type="component" value="Unassembled WGS sequence"/>
</dbReference>
<dbReference type="Gene3D" id="1.10.10.10">
    <property type="entry name" value="Winged helix-like DNA-binding domain superfamily/Winged helix DNA-binding domain"/>
    <property type="match status" value="1"/>
</dbReference>
<keyword evidence="1" id="KW-0805">Transcription regulation</keyword>
<dbReference type="EMBL" id="MRCC01000002">
    <property type="protein sequence ID" value="OKH28678.1"/>
    <property type="molecule type" value="Genomic_DNA"/>
</dbReference>
<dbReference type="InterPro" id="IPR036390">
    <property type="entry name" value="WH_DNA-bd_sf"/>
</dbReference>
<dbReference type="OrthoDB" id="581549at2"/>
<dbReference type="InterPro" id="IPR036388">
    <property type="entry name" value="WH-like_DNA-bd_sf"/>
</dbReference>
<dbReference type="PROSITE" id="PS00042">
    <property type="entry name" value="HTH_CRP_1"/>
    <property type="match status" value="1"/>
</dbReference>
<keyword evidence="3" id="KW-0804">Transcription</keyword>
<organism evidence="5 6">
    <name type="scientific">Chroogloeocystis siderophila 5.2 s.c.1</name>
    <dbReference type="NCBI Taxonomy" id="247279"/>
    <lineage>
        <taxon>Bacteria</taxon>
        <taxon>Bacillati</taxon>
        <taxon>Cyanobacteriota</taxon>
        <taxon>Cyanophyceae</taxon>
        <taxon>Oscillatoriophycideae</taxon>
        <taxon>Chroococcales</taxon>
        <taxon>Chroococcaceae</taxon>
        <taxon>Chroogloeocystis</taxon>
    </lineage>
</organism>
<dbReference type="InterPro" id="IPR018335">
    <property type="entry name" value="Tscrpt_reg_HTH_Crp-type_CS"/>
</dbReference>
<name>A0A1U7HYE7_9CHRO</name>
<protein>
    <recommendedName>
        <fullName evidence="4">HTH crp-type domain-containing protein</fullName>
    </recommendedName>
</protein>
<feature type="domain" description="HTH crp-type" evidence="4">
    <location>
        <begin position="114"/>
        <end position="186"/>
    </location>
</feature>
<sequence length="186" mass="21300">MMNTSLMLSQFNHSAIQTFKRREFLPLSTTTLWQIETGAVRTLTFTENGLAIPLGLWGTGDIVGQPLVRIYPCQIECLVDVKAHTLNFGQFESLNQVMLSHIYQMQDLLQMRSGQVPQRLWQLLKWLAHKFGSETKQGVLVEIRLTHQDMADVIGTTRVTVTRLLQQFEQEGAISRLGKRGFLWHC</sequence>
<evidence type="ECO:0000313" key="6">
    <source>
        <dbReference type="Proteomes" id="UP000185984"/>
    </source>
</evidence>
<dbReference type="SUPFAM" id="SSF46785">
    <property type="entry name" value="Winged helix' DNA-binding domain"/>
    <property type="match status" value="1"/>
</dbReference>
<dbReference type="STRING" id="247279.NIES1031_01820"/>